<name>A0A699H9J4_TANCI</name>
<dbReference type="InterPro" id="IPR013103">
    <property type="entry name" value="RVT_2"/>
</dbReference>
<evidence type="ECO:0000256" key="1">
    <source>
        <dbReference type="SAM" id="MobiDB-lite"/>
    </source>
</evidence>
<organism evidence="3">
    <name type="scientific">Tanacetum cinerariifolium</name>
    <name type="common">Dalmatian daisy</name>
    <name type="synonym">Chrysanthemum cinerariifolium</name>
    <dbReference type="NCBI Taxonomy" id="118510"/>
    <lineage>
        <taxon>Eukaryota</taxon>
        <taxon>Viridiplantae</taxon>
        <taxon>Streptophyta</taxon>
        <taxon>Embryophyta</taxon>
        <taxon>Tracheophyta</taxon>
        <taxon>Spermatophyta</taxon>
        <taxon>Magnoliopsida</taxon>
        <taxon>eudicotyledons</taxon>
        <taxon>Gunneridae</taxon>
        <taxon>Pentapetalae</taxon>
        <taxon>asterids</taxon>
        <taxon>campanulids</taxon>
        <taxon>Asterales</taxon>
        <taxon>Asteraceae</taxon>
        <taxon>Asteroideae</taxon>
        <taxon>Anthemideae</taxon>
        <taxon>Anthemidinae</taxon>
        <taxon>Tanacetum</taxon>
    </lineage>
</organism>
<comment type="caution">
    <text evidence="3">The sequence shown here is derived from an EMBL/GenBank/DDBJ whole genome shotgun (WGS) entry which is preliminary data.</text>
</comment>
<feature type="domain" description="Reverse transcriptase Ty1/copia-type" evidence="2">
    <location>
        <begin position="733"/>
        <end position="807"/>
    </location>
</feature>
<dbReference type="AlphaFoldDB" id="A0A699H9J4"/>
<protein>
    <recommendedName>
        <fullName evidence="2">Reverse transcriptase Ty1/copia-type domain-containing protein</fullName>
    </recommendedName>
</protein>
<dbReference type="Pfam" id="PF07727">
    <property type="entry name" value="RVT_2"/>
    <property type="match status" value="2"/>
</dbReference>
<evidence type="ECO:0000259" key="2">
    <source>
        <dbReference type="Pfam" id="PF07727"/>
    </source>
</evidence>
<feature type="domain" description="Reverse transcriptase Ty1/copia-type" evidence="2">
    <location>
        <begin position="632"/>
        <end position="726"/>
    </location>
</feature>
<evidence type="ECO:0000313" key="3">
    <source>
        <dbReference type="EMBL" id="GEX70144.1"/>
    </source>
</evidence>
<feature type="compositionally biased region" description="Polar residues" evidence="1">
    <location>
        <begin position="367"/>
        <end position="378"/>
    </location>
</feature>
<dbReference type="EMBL" id="BKCJ010124509">
    <property type="protein sequence ID" value="GEX70144.1"/>
    <property type="molecule type" value="Genomic_DNA"/>
</dbReference>
<accession>A0A699H9J4</accession>
<gene>
    <name evidence="3" type="ORF">Tci_342119</name>
</gene>
<reference evidence="3" key="1">
    <citation type="journal article" date="2019" name="Sci. Rep.">
        <title>Draft genome of Tanacetum cinerariifolium, the natural source of mosquito coil.</title>
        <authorList>
            <person name="Yamashiro T."/>
            <person name="Shiraishi A."/>
            <person name="Satake H."/>
            <person name="Nakayama K."/>
        </authorList>
    </citation>
    <scope>NUCLEOTIDE SEQUENCE</scope>
</reference>
<proteinExistence type="predicted"/>
<feature type="region of interest" description="Disordered" evidence="1">
    <location>
        <begin position="316"/>
        <end position="378"/>
    </location>
</feature>
<sequence>MANLSKDIQCVGSDTRPPMLDRTDFASWQKRIRLYCRGLSFRMFRVDRIEDKETMHEVQVQLVMRELRIELDMLIQVKQSRLSATTAKDLALNVDNVFQADNCDAFDSNVDEAPTAQTMFMANISFADPVYDEASLSYDSDILCENENKYLKEFLDMKALKEKVEDKLFKQDQSLQTVHMLCKPKPYYDEQRKETRSEAECTLDSRALDFQITQNNREVHLDYPKHLKESVKTLREIVEEAKVKRPLDRSLDSARLYTKHSQELLEYVIGTCPKDFNKQDKKKATTPLNRKKQVTFIDQCETSYTNTQKHVEQQITQKTNVPMLPSTGVDTCTDVSESKPRSNTRKNRISPAKSVNKKTIEDHSRTNKSNLQKPNRVDSSISSKRTVINSKYDFVCQTCNKCFILANHDICCSKHMTEDHSLLRNFIKKFIKTVRFGNDHFSAIMGYGDYVIGPAPTFLMHGQITSRLVPNPVLAAPYVPPTNKELKILFQPIFDEYLEPPRVERPVSPAPAVLVLVNSAGTPSSTYIDQDALSLSHSLSSSALQSQCLHQGIAAESTLMDENPFSPVDNDHFINIFTPEPTSEASSFEDASSAESTYVTQTLKPKNFKSLITEDFWFQAMQDEIYKFDRLQVWELVPQPDCVMIIALKWIYKVKLDEYGDVLKNKARLVAKGYQQEKGINFEESFSPVARIEAIRIFITNATSKNMTIYQMDVKTAFLNGELRKKCTLLGHDNIIFSSTDPKACDIFSNEMSSKFQMSMMGQMSLFLGLQVSQNPRGIFINQSKFALEILKKFRMESCDPVDTPMVD</sequence>